<dbReference type="Proteomes" id="UP000509658">
    <property type="component" value="Chromosome"/>
</dbReference>
<organism evidence="1 2">
    <name type="scientific">Candidatus Reidiella endopervernicosa</name>
    <dbReference type="NCBI Taxonomy" id="2738883"/>
    <lineage>
        <taxon>Bacteria</taxon>
        <taxon>Pseudomonadati</taxon>
        <taxon>Pseudomonadota</taxon>
        <taxon>Gammaproteobacteria</taxon>
        <taxon>Candidatus Reidiella</taxon>
    </lineage>
</organism>
<dbReference type="Pfam" id="PF12974">
    <property type="entry name" value="Phosphonate-bd"/>
    <property type="match status" value="1"/>
</dbReference>
<dbReference type="KEGG" id="rev:HUE57_14435"/>
<evidence type="ECO:0000313" key="2">
    <source>
        <dbReference type="Proteomes" id="UP000509658"/>
    </source>
</evidence>
<dbReference type="SUPFAM" id="SSF53850">
    <property type="entry name" value="Periplasmic binding protein-like II"/>
    <property type="match status" value="1"/>
</dbReference>
<dbReference type="AlphaFoldDB" id="A0A6N0HYA1"/>
<proteinExistence type="predicted"/>
<reference evidence="1 2" key="1">
    <citation type="submission" date="2020-05" db="EMBL/GenBank/DDBJ databases">
        <title>Horizontal transmission and recombination maintain forever young bacterial symbiont genomes.</title>
        <authorList>
            <person name="Russell S.L."/>
            <person name="Pepper-Tunick E."/>
            <person name="Svedberg J."/>
            <person name="Byrne A."/>
            <person name="Ruelas Castillo J."/>
            <person name="Vollmers C."/>
            <person name="Beinart R.A."/>
            <person name="Corbett-Detig R."/>
        </authorList>
    </citation>
    <scope>NUCLEOTIDE SEQUENCE [LARGE SCALE GENOMIC DNA]</scope>
    <source>
        <strain evidence="1">Santa_Monica_outfall</strain>
    </source>
</reference>
<dbReference type="Gene3D" id="3.40.190.10">
    <property type="entry name" value="Periplasmic binding protein-like II"/>
    <property type="match status" value="1"/>
</dbReference>
<keyword evidence="2" id="KW-1185">Reference proteome</keyword>
<accession>A0A6N0HYA1</accession>
<gene>
    <name evidence="1" type="ORF">HUE57_14435</name>
</gene>
<evidence type="ECO:0000313" key="1">
    <source>
        <dbReference type="EMBL" id="QKQ27348.1"/>
    </source>
</evidence>
<protein>
    <submittedName>
        <fullName evidence="1">PhnD/SsuA/transferrin family substrate-binding protein</fullName>
    </submittedName>
</protein>
<sequence length="177" mass="19958">MPHYMLLQRGLSERNLAHMQHLNSHRNVAHAVLAGDFDAGAIKAEVYKEFSKQNLRILAETPEYPTHTFVTRSNLSNKLVKELRTAMKSLGKSEQDVKYCVPLTPVLSPWFRQKIRTTRLCVTHSNRWTKPECLRTDEPVKNLSPISLSTGAVVTALCRNGSVAGTNTTHKESQHEP</sequence>
<name>A0A6N0HYA1_9GAMM</name>
<dbReference type="EMBL" id="CP054491">
    <property type="protein sequence ID" value="QKQ27348.1"/>
    <property type="molecule type" value="Genomic_DNA"/>
</dbReference>